<accession>A0A919ENG0</accession>
<keyword evidence="3" id="KW-1185">Reference proteome</keyword>
<dbReference type="Proteomes" id="UP000623842">
    <property type="component" value="Unassembled WGS sequence"/>
</dbReference>
<feature type="transmembrane region" description="Helical" evidence="1">
    <location>
        <begin position="58"/>
        <end position="79"/>
    </location>
</feature>
<sequence length="122" mass="13944">MAAFRAANYLILINKVFLMNSFTHREKIVFFVFTLIAILLLGNGIFKFVANELAVWEFVNVLAVSLIFLGTGLSPKVFFTPFKQLFSLTYKPETIINSKLQQMILFTGLLIALICVVQQVYW</sequence>
<organism evidence="2 3">
    <name type="scientific">Thalassotalea marina</name>
    <dbReference type="NCBI Taxonomy" id="1673741"/>
    <lineage>
        <taxon>Bacteria</taxon>
        <taxon>Pseudomonadati</taxon>
        <taxon>Pseudomonadota</taxon>
        <taxon>Gammaproteobacteria</taxon>
        <taxon>Alteromonadales</taxon>
        <taxon>Colwelliaceae</taxon>
        <taxon>Thalassotalea</taxon>
    </lineage>
</organism>
<evidence type="ECO:0000313" key="3">
    <source>
        <dbReference type="Proteomes" id="UP000623842"/>
    </source>
</evidence>
<feature type="transmembrane region" description="Helical" evidence="1">
    <location>
        <begin position="28"/>
        <end position="46"/>
    </location>
</feature>
<name>A0A919ENG0_9GAMM</name>
<keyword evidence="1" id="KW-0812">Transmembrane</keyword>
<keyword evidence="1" id="KW-0472">Membrane</keyword>
<keyword evidence="1" id="KW-1133">Transmembrane helix</keyword>
<gene>
    <name evidence="2" type="ORF">GCM10017161_40070</name>
</gene>
<reference evidence="2" key="2">
    <citation type="submission" date="2020-09" db="EMBL/GenBank/DDBJ databases">
        <authorList>
            <person name="Sun Q."/>
            <person name="Kim S."/>
        </authorList>
    </citation>
    <scope>NUCLEOTIDE SEQUENCE</scope>
    <source>
        <strain evidence="2">KCTC 42731</strain>
    </source>
</reference>
<comment type="caution">
    <text evidence="2">The sequence shown here is derived from an EMBL/GenBank/DDBJ whole genome shotgun (WGS) entry which is preliminary data.</text>
</comment>
<feature type="transmembrane region" description="Helical" evidence="1">
    <location>
        <begin position="100"/>
        <end position="121"/>
    </location>
</feature>
<proteinExistence type="predicted"/>
<protein>
    <submittedName>
        <fullName evidence="2">Uncharacterized protein</fullName>
    </submittedName>
</protein>
<reference evidence="2" key="1">
    <citation type="journal article" date="2014" name="Int. J. Syst. Evol. Microbiol.">
        <title>Complete genome sequence of Corynebacterium casei LMG S-19264T (=DSM 44701T), isolated from a smear-ripened cheese.</title>
        <authorList>
            <consortium name="US DOE Joint Genome Institute (JGI-PGF)"/>
            <person name="Walter F."/>
            <person name="Albersmeier A."/>
            <person name="Kalinowski J."/>
            <person name="Ruckert C."/>
        </authorList>
    </citation>
    <scope>NUCLEOTIDE SEQUENCE</scope>
    <source>
        <strain evidence="2">KCTC 42731</strain>
    </source>
</reference>
<evidence type="ECO:0000313" key="2">
    <source>
        <dbReference type="EMBL" id="GHG06414.1"/>
    </source>
</evidence>
<evidence type="ECO:0000256" key="1">
    <source>
        <dbReference type="SAM" id="Phobius"/>
    </source>
</evidence>
<dbReference type="EMBL" id="BNCK01000013">
    <property type="protein sequence ID" value="GHG06414.1"/>
    <property type="molecule type" value="Genomic_DNA"/>
</dbReference>
<dbReference type="AlphaFoldDB" id="A0A919ENG0"/>